<organism evidence="1">
    <name type="scientific">Thermomicrobium roseum</name>
    <dbReference type="NCBI Taxonomy" id="500"/>
    <lineage>
        <taxon>Bacteria</taxon>
        <taxon>Pseudomonadati</taxon>
        <taxon>Thermomicrobiota</taxon>
        <taxon>Thermomicrobia</taxon>
        <taxon>Thermomicrobiales</taxon>
        <taxon>Thermomicrobiaceae</taxon>
        <taxon>Thermomicrobium</taxon>
    </lineage>
</organism>
<name>A0A7C1JZZ1_THERO</name>
<gene>
    <name evidence="1" type="ORF">ENP47_12830</name>
</gene>
<comment type="caution">
    <text evidence="1">The sequence shown here is derived from an EMBL/GenBank/DDBJ whole genome shotgun (WGS) entry which is preliminary data.</text>
</comment>
<dbReference type="AlphaFoldDB" id="A0A7C1JZZ1"/>
<reference evidence="1" key="1">
    <citation type="journal article" date="2020" name="mSystems">
        <title>Genome- and Community-Level Interaction Insights into Carbon Utilization and Element Cycling Functions of Hydrothermarchaeota in Hydrothermal Sediment.</title>
        <authorList>
            <person name="Zhou Z."/>
            <person name="Liu Y."/>
            <person name="Xu W."/>
            <person name="Pan J."/>
            <person name="Luo Z.H."/>
            <person name="Li M."/>
        </authorList>
    </citation>
    <scope>NUCLEOTIDE SEQUENCE [LARGE SCALE GENOMIC DNA]</scope>
    <source>
        <strain evidence="1">SpSt-222</strain>
    </source>
</reference>
<protein>
    <submittedName>
        <fullName evidence="1">Uncharacterized protein</fullName>
    </submittedName>
</protein>
<evidence type="ECO:0000313" key="1">
    <source>
        <dbReference type="EMBL" id="HEF66462.1"/>
    </source>
</evidence>
<accession>A0A7C1JZZ1</accession>
<proteinExistence type="predicted"/>
<sequence>MPFVMELQPEGFVPAVRCDHCGDSVTAETGLILWSIDSPLAIGGAPVFVVCDQDCADALAARYPESQLAAIALDAYLVTLVEDSLEIDADAVREREELAWAIERTRDEVDQALD</sequence>
<dbReference type="EMBL" id="DSJL01000011">
    <property type="protein sequence ID" value="HEF66462.1"/>
    <property type="molecule type" value="Genomic_DNA"/>
</dbReference>